<dbReference type="GO" id="GO:0015344">
    <property type="term" value="F:siderophore uptake transmembrane transporter activity"/>
    <property type="evidence" value="ECO:0007669"/>
    <property type="project" value="TreeGrafter"/>
</dbReference>
<dbReference type="PANTHER" id="PTHR30069">
    <property type="entry name" value="TONB-DEPENDENT OUTER MEMBRANE RECEPTOR"/>
    <property type="match status" value="1"/>
</dbReference>
<dbReference type="PANTHER" id="PTHR30069:SF29">
    <property type="entry name" value="HEMOGLOBIN AND HEMOGLOBIN-HAPTOGLOBIN-BINDING PROTEIN 1-RELATED"/>
    <property type="match status" value="1"/>
</dbReference>
<keyword evidence="3 10" id="KW-1134">Transmembrane beta strand</keyword>
<evidence type="ECO:0000256" key="8">
    <source>
        <dbReference type="ARBA" id="ARBA00023170"/>
    </source>
</evidence>
<evidence type="ECO:0000256" key="5">
    <source>
        <dbReference type="ARBA" id="ARBA00022729"/>
    </source>
</evidence>
<dbReference type="KEGG" id="buy:D8S85_03000"/>
<dbReference type="InterPro" id="IPR039426">
    <property type="entry name" value="TonB-dep_rcpt-like"/>
</dbReference>
<dbReference type="EMBL" id="CP032819">
    <property type="protein sequence ID" value="AZS28620.1"/>
    <property type="molecule type" value="Genomic_DNA"/>
</dbReference>
<dbReference type="OrthoDB" id="9762903at2"/>
<evidence type="ECO:0000313" key="15">
    <source>
        <dbReference type="Proteomes" id="UP000270673"/>
    </source>
</evidence>
<evidence type="ECO:0000259" key="12">
    <source>
        <dbReference type="Pfam" id="PF00593"/>
    </source>
</evidence>
<comment type="subcellular location">
    <subcellularLocation>
        <location evidence="1 10">Cell outer membrane</location>
        <topology evidence="1 10">Multi-pass membrane protein</topology>
    </subcellularLocation>
</comment>
<dbReference type="GO" id="GO:0009279">
    <property type="term" value="C:cell outer membrane"/>
    <property type="evidence" value="ECO:0007669"/>
    <property type="project" value="UniProtKB-SubCell"/>
</dbReference>
<name>A0A3Q9IQC7_9BACT</name>
<dbReference type="AlphaFoldDB" id="A0A3Q9IQC7"/>
<evidence type="ECO:0000256" key="2">
    <source>
        <dbReference type="ARBA" id="ARBA00022448"/>
    </source>
</evidence>
<evidence type="ECO:0000313" key="14">
    <source>
        <dbReference type="EMBL" id="AZS28620.1"/>
    </source>
</evidence>
<evidence type="ECO:0000256" key="11">
    <source>
        <dbReference type="RuleBase" id="RU003357"/>
    </source>
</evidence>
<dbReference type="InterPro" id="IPR036942">
    <property type="entry name" value="Beta-barrel_TonB_sf"/>
</dbReference>
<keyword evidence="2 10" id="KW-0813">Transport</keyword>
<evidence type="ECO:0000256" key="7">
    <source>
        <dbReference type="ARBA" id="ARBA00023136"/>
    </source>
</evidence>
<evidence type="ECO:0000256" key="9">
    <source>
        <dbReference type="ARBA" id="ARBA00023237"/>
    </source>
</evidence>
<feature type="domain" description="TonB-dependent receptor plug" evidence="13">
    <location>
        <begin position="7"/>
        <end position="100"/>
    </location>
</feature>
<evidence type="ECO:0000256" key="4">
    <source>
        <dbReference type="ARBA" id="ARBA00022692"/>
    </source>
</evidence>
<comment type="similarity">
    <text evidence="10 11">Belongs to the TonB-dependent receptor family.</text>
</comment>
<dbReference type="InterPro" id="IPR037066">
    <property type="entry name" value="Plug_dom_sf"/>
</dbReference>
<dbReference type="PROSITE" id="PS52016">
    <property type="entry name" value="TONB_DEPENDENT_REC_3"/>
    <property type="match status" value="1"/>
</dbReference>
<dbReference type="Proteomes" id="UP000270673">
    <property type="component" value="Chromosome"/>
</dbReference>
<dbReference type="GO" id="GO:0044718">
    <property type="term" value="P:siderophore transmembrane transport"/>
    <property type="evidence" value="ECO:0007669"/>
    <property type="project" value="TreeGrafter"/>
</dbReference>
<accession>A0A3Q9IQC7</accession>
<evidence type="ECO:0000256" key="6">
    <source>
        <dbReference type="ARBA" id="ARBA00023077"/>
    </source>
</evidence>
<dbReference type="InterPro" id="IPR012910">
    <property type="entry name" value="Plug_dom"/>
</dbReference>
<keyword evidence="8 14" id="KW-0675">Receptor</keyword>
<dbReference type="Pfam" id="PF07715">
    <property type="entry name" value="Plug"/>
    <property type="match status" value="1"/>
</dbReference>
<organism evidence="14 15">
    <name type="scientific">Butyricimonas faecalis</name>
    <dbReference type="NCBI Taxonomy" id="2093856"/>
    <lineage>
        <taxon>Bacteria</taxon>
        <taxon>Pseudomonadati</taxon>
        <taxon>Bacteroidota</taxon>
        <taxon>Bacteroidia</taxon>
        <taxon>Bacteroidales</taxon>
        <taxon>Odoribacteraceae</taxon>
        <taxon>Butyricimonas</taxon>
    </lineage>
</organism>
<evidence type="ECO:0000256" key="3">
    <source>
        <dbReference type="ARBA" id="ARBA00022452"/>
    </source>
</evidence>
<keyword evidence="9 10" id="KW-0998">Cell outer membrane</keyword>
<dbReference type="Pfam" id="PF00593">
    <property type="entry name" value="TonB_dep_Rec_b-barrel"/>
    <property type="match status" value="1"/>
</dbReference>
<keyword evidence="4 10" id="KW-0812">Transmembrane</keyword>
<keyword evidence="6 11" id="KW-0798">TonB box</keyword>
<evidence type="ECO:0000256" key="10">
    <source>
        <dbReference type="PROSITE-ProRule" id="PRU01360"/>
    </source>
</evidence>
<proteinExistence type="inferred from homology"/>
<dbReference type="Gene3D" id="2.40.170.20">
    <property type="entry name" value="TonB-dependent receptor, beta-barrel domain"/>
    <property type="match status" value="1"/>
</dbReference>
<keyword evidence="15" id="KW-1185">Reference proteome</keyword>
<evidence type="ECO:0000259" key="13">
    <source>
        <dbReference type="Pfam" id="PF07715"/>
    </source>
</evidence>
<gene>
    <name evidence="14" type="ORF">D8S85_03000</name>
</gene>
<keyword evidence="7 10" id="KW-0472">Membrane</keyword>
<evidence type="ECO:0000256" key="1">
    <source>
        <dbReference type="ARBA" id="ARBA00004571"/>
    </source>
</evidence>
<dbReference type="InterPro" id="IPR000531">
    <property type="entry name" value="Beta-barrel_TonB"/>
</dbReference>
<reference evidence="14 15" key="1">
    <citation type="submission" date="2018-10" db="EMBL/GenBank/DDBJ databases">
        <title>Butyricimonas faecalis sp. nov., isolated from human faeces and emended description of the genus Butyricimonas.</title>
        <authorList>
            <person name="Le Roy T."/>
            <person name="Van der Smissen P."/>
            <person name="Paquot A."/>
            <person name="Delzenne N."/>
            <person name="Muccioli G."/>
            <person name="Collet J.-F."/>
            <person name="Cani P.D."/>
        </authorList>
    </citation>
    <scope>NUCLEOTIDE SEQUENCE [LARGE SCALE GENOMIC DNA]</scope>
    <source>
        <strain evidence="14 15">H184</strain>
    </source>
</reference>
<sequence length="627" mass="72178">MGKEIIPVQVLSGEELKNLSVYSVADAVRYFSGVQVKDYGGIGGLKTVNIRSMGSHHVGVFYDGIELGNAQNGVIDLGRFSLDNMEMVSMYNGQKSAIFQPAKDYASASAIYMTTRKPVFPKNKLYNLNISIKGGSFQTINPSLLYEQRLHKNITMSISSEFMYTSGKYKFSYAKKNGYDTTEVRKNGDVKMLRAELALFGKINHGEWKSKVYYYNSERGYPGASVREEPGKFRHQDRQWDENFFVQGTFHKSFSSRYSLMINGKYAYDYLHYLSDPRLDVTTMYVNNHYTQQEAYLSAAHLFSISPQWSFSIANDFQWNTLDADLIDFVYPNRYSLLSAIATSLDFNTFKLQASLLHTFVREKTNTEGSQAPDKNEFTPSVVASWQPFQKTDLNFRAFYKKVFRMPTLNDLYYTFIGNKNLNPEYTTQYNIGATYTKTFTHKKLTRLEAQIDGYFNQIDDKIIAMPTSNQFRWTMINLGHVEILGIDAAIQGTCIFNNVVLSPRVSYTYQKAQDFTDRSSQWYGGQIPYIPWHSCTAILNGGYKTWSWHYSFIYTGERYEAVANIKENYAQPWYTHDFSLSKTILLKRCVLRATAEINNIFNQQYEVVQCYPMPGTNFKIKINIAL</sequence>
<protein>
    <submittedName>
        <fullName evidence="14">TonB-dependent receptor</fullName>
    </submittedName>
</protein>
<feature type="domain" description="TonB-dependent receptor-like beta-barrel" evidence="12">
    <location>
        <begin position="203"/>
        <end position="601"/>
    </location>
</feature>
<dbReference type="SUPFAM" id="SSF56935">
    <property type="entry name" value="Porins"/>
    <property type="match status" value="1"/>
</dbReference>
<dbReference type="Gene3D" id="2.170.130.10">
    <property type="entry name" value="TonB-dependent receptor, plug domain"/>
    <property type="match status" value="1"/>
</dbReference>
<keyword evidence="5" id="KW-0732">Signal</keyword>